<evidence type="ECO:0000259" key="15">
    <source>
        <dbReference type="PROSITE" id="PS50112"/>
    </source>
</evidence>
<dbReference type="AlphaFoldDB" id="A0A9F7QYG2"/>
<dbReference type="InterPro" id="IPR039091">
    <property type="entry name" value="AHR/AHRR"/>
</dbReference>
<evidence type="ECO:0000256" key="8">
    <source>
        <dbReference type="ARBA" id="ARBA00023015"/>
    </source>
</evidence>
<evidence type="ECO:0000256" key="9">
    <source>
        <dbReference type="ARBA" id="ARBA00023108"/>
    </source>
</evidence>
<evidence type="ECO:0000256" key="6">
    <source>
        <dbReference type="ARBA" id="ARBA00022737"/>
    </source>
</evidence>
<dbReference type="KEGG" id="ipu:108259166"/>
<keyword evidence="9" id="KW-0090">Biological rhythms</keyword>
<feature type="region of interest" description="Disordered" evidence="14">
    <location>
        <begin position="466"/>
        <end position="498"/>
    </location>
</feature>
<sequence>MYAGRKRRKAAQKAVKQPPADGVKSNPSKRHRDRLNSELDRLARLLPFPDDVTSSLDKLSILRLSVSFLRSKNFFSITLKNHTSKRLPSSNGNHDNSKAAGLVDGRLPEGELLLQALNGFVLVVTSEGIIFYASHTIQDYLGFHQTDVLHQCVFELVHVEDQQAFRHNLHWALNPPAAEQQPKKAQGSVSGLSAVTYKPDQLPPENSSFLERSFICRFRCLLDNSSGFLALNLQGRLKFLHGQNRRLDDGGQAPPQLALFAVATPLQPPSILEIRTKNMIFRTKHKLDFTPMACDAKGKIVLGYTEAELRVRGTGYQFIHAADMLYCAENHVRMIKTGESGLTVFRLLTKENRWKWVQANARLVYKNGKPDYIIATQRPLGEEEGSEHLRKRSMHLPFTFATGEALLYQTSFPIPGFSDNMATKGKSGKAKKTKVDKASKDELDPSSLLGAMMRQDKSVYVCQPASDPKAPYRSSLPSKQEETSTFSTSVESENWNSVPNSVNGVPKSEVPTSFDPLLATLDSLSLENEENCSNSELFNALENLGLNAEDLELLLLDERMIQVEMEPEYVPSLNDILTNNEILSYIHESLENRTGNRDGLVPFTAPDLVDPIEGSSNPYNPPSMSDSNPTTVSSSYLPFRPPRLSSPILHLSQQMQQHLSAQSLHQKCHSWIPESQISEVPFPQHSSVLVNAIADVQNGHWIAQQTPEEVSQVDVKFPESSRHQQPWCQNQMQSHFPYKHEHMSGGGSQNGIYPTHQWQGRNYIDQLVTAGSHVDYSMVTESREEFNSRSVGELPTSSSSSSSSSYQQLYTKQPPTNFSYTNQNSSMDHILPSLDVYEMFDSAQSHDSTHRKMENGFVLDPTTTCPLPNNNGVAPTPGDKPRPPLPDPPATGFYL</sequence>
<dbReference type="GeneID" id="108259166"/>
<keyword evidence="17" id="KW-1185">Reference proteome</keyword>
<dbReference type="GO" id="GO:0048513">
    <property type="term" value="P:animal organ development"/>
    <property type="evidence" value="ECO:0007669"/>
    <property type="project" value="UniProtKB-ARBA"/>
</dbReference>
<keyword evidence="10" id="KW-0238">DNA-binding</keyword>
<evidence type="ECO:0000256" key="13">
    <source>
        <dbReference type="ARBA" id="ARBA00023242"/>
    </source>
</evidence>
<comment type="subcellular location">
    <subcellularLocation>
        <location evidence="2">Cytoplasm</location>
    </subcellularLocation>
    <subcellularLocation>
        <location evidence="1">Nucleus</location>
    </subcellularLocation>
</comment>
<dbReference type="PANTHER" id="PTHR10649">
    <property type="entry name" value="ARYL HYDROCARBON RECEPTOR"/>
    <property type="match status" value="1"/>
</dbReference>
<keyword evidence="7" id="KW-0013">ADP-ribosylation</keyword>
<evidence type="ECO:0000256" key="2">
    <source>
        <dbReference type="ARBA" id="ARBA00004496"/>
    </source>
</evidence>
<dbReference type="GO" id="GO:0005634">
    <property type="term" value="C:nucleus"/>
    <property type="evidence" value="ECO:0007669"/>
    <property type="project" value="UniProtKB-SubCell"/>
</dbReference>
<feature type="compositionally biased region" description="Polar residues" evidence="14">
    <location>
        <begin position="806"/>
        <end position="817"/>
    </location>
</feature>
<feature type="region of interest" description="Disordered" evidence="14">
    <location>
        <begin position="857"/>
        <end position="895"/>
    </location>
</feature>
<evidence type="ECO:0000256" key="5">
    <source>
        <dbReference type="ARBA" id="ARBA00022491"/>
    </source>
</evidence>
<name>A0A9F7QYG2_ICTPU</name>
<keyword evidence="11" id="KW-0010">Activator</keyword>
<dbReference type="InterPro" id="IPR013655">
    <property type="entry name" value="PAS_fold_3"/>
</dbReference>
<evidence type="ECO:0000256" key="11">
    <source>
        <dbReference type="ARBA" id="ARBA00023159"/>
    </source>
</evidence>
<feature type="domain" description="PAS" evidence="15">
    <location>
        <begin position="113"/>
        <end position="176"/>
    </location>
</feature>
<keyword evidence="6" id="KW-0677">Repeat</keyword>
<dbReference type="GO" id="GO:0000976">
    <property type="term" value="F:transcription cis-regulatory region binding"/>
    <property type="evidence" value="ECO:0007669"/>
    <property type="project" value="TreeGrafter"/>
</dbReference>
<keyword evidence="18" id="KW-0675">Receptor</keyword>
<evidence type="ECO:0000256" key="3">
    <source>
        <dbReference type="ARBA" id="ARBA00015909"/>
    </source>
</evidence>
<dbReference type="Gene3D" id="4.10.280.10">
    <property type="entry name" value="Helix-loop-helix DNA-binding domain"/>
    <property type="match status" value="1"/>
</dbReference>
<feature type="compositionally biased region" description="Basic residues" evidence="14">
    <location>
        <begin position="1"/>
        <end position="11"/>
    </location>
</feature>
<dbReference type="PANTHER" id="PTHR10649:SF18">
    <property type="entry name" value="ARYL HYDROCARBON RECEPTOR 1 BETA"/>
    <property type="match status" value="1"/>
</dbReference>
<feature type="region of interest" description="Disordered" evidence="14">
    <location>
        <begin position="1"/>
        <end position="32"/>
    </location>
</feature>
<protein>
    <recommendedName>
        <fullName evidence="3">Aryl hydrocarbon receptor</fullName>
    </recommendedName>
</protein>
<organism evidence="17 18">
    <name type="scientific">Ictalurus punctatus</name>
    <name type="common">Channel catfish</name>
    <name type="synonym">Silurus punctatus</name>
    <dbReference type="NCBI Taxonomy" id="7998"/>
    <lineage>
        <taxon>Eukaryota</taxon>
        <taxon>Metazoa</taxon>
        <taxon>Chordata</taxon>
        <taxon>Craniata</taxon>
        <taxon>Vertebrata</taxon>
        <taxon>Euteleostomi</taxon>
        <taxon>Actinopterygii</taxon>
        <taxon>Neopterygii</taxon>
        <taxon>Teleostei</taxon>
        <taxon>Ostariophysi</taxon>
        <taxon>Siluriformes</taxon>
        <taxon>Ictaluridae</taxon>
        <taxon>Ictalurus</taxon>
    </lineage>
</organism>
<feature type="compositionally biased region" description="Polar residues" evidence="14">
    <location>
        <begin position="614"/>
        <end position="636"/>
    </location>
</feature>
<dbReference type="GO" id="GO:0006805">
    <property type="term" value="P:xenobiotic metabolic process"/>
    <property type="evidence" value="ECO:0007669"/>
    <property type="project" value="InterPro"/>
</dbReference>
<dbReference type="Pfam" id="PF08447">
    <property type="entry name" value="PAS_3"/>
    <property type="match status" value="1"/>
</dbReference>
<dbReference type="InterPro" id="IPR000014">
    <property type="entry name" value="PAS"/>
</dbReference>
<dbReference type="Pfam" id="PF00989">
    <property type="entry name" value="PAS"/>
    <property type="match status" value="1"/>
</dbReference>
<keyword evidence="5" id="KW-0678">Repressor</keyword>
<evidence type="ECO:0000259" key="16">
    <source>
        <dbReference type="PROSITE" id="PS50888"/>
    </source>
</evidence>
<dbReference type="FunFam" id="3.30.450.20:FF:000019">
    <property type="entry name" value="Aryl hydrocarbon receptor 1"/>
    <property type="match status" value="1"/>
</dbReference>
<feature type="domain" description="BHLH" evidence="16">
    <location>
        <begin position="19"/>
        <end position="72"/>
    </location>
</feature>
<dbReference type="InterPro" id="IPR036638">
    <property type="entry name" value="HLH_DNA-bd_sf"/>
</dbReference>
<dbReference type="GO" id="GO:0046983">
    <property type="term" value="F:protein dimerization activity"/>
    <property type="evidence" value="ECO:0007669"/>
    <property type="project" value="InterPro"/>
</dbReference>
<dbReference type="InterPro" id="IPR013767">
    <property type="entry name" value="PAS_fold"/>
</dbReference>
<dbReference type="FunFam" id="4.10.280.10:FF:000024">
    <property type="entry name" value="Aryl hydrocarbon receptor 2"/>
    <property type="match status" value="1"/>
</dbReference>
<dbReference type="OrthoDB" id="6099906at2759"/>
<dbReference type="SMART" id="SM00086">
    <property type="entry name" value="PAC"/>
    <property type="match status" value="1"/>
</dbReference>
<dbReference type="CTD" id="554265"/>
<dbReference type="InterPro" id="IPR011598">
    <property type="entry name" value="bHLH_dom"/>
</dbReference>
<feature type="compositionally biased region" description="Polar residues" evidence="14">
    <location>
        <begin position="861"/>
        <end position="873"/>
    </location>
</feature>
<dbReference type="RefSeq" id="XP_053532719.1">
    <property type="nucleotide sequence ID" value="XM_053676744.1"/>
</dbReference>
<evidence type="ECO:0000256" key="1">
    <source>
        <dbReference type="ARBA" id="ARBA00004123"/>
    </source>
</evidence>
<dbReference type="Proteomes" id="UP000221080">
    <property type="component" value="Chromosome 27"/>
</dbReference>
<dbReference type="Pfam" id="PF00010">
    <property type="entry name" value="HLH"/>
    <property type="match status" value="1"/>
</dbReference>
<dbReference type="GO" id="GO:0004879">
    <property type="term" value="F:nuclear receptor activity"/>
    <property type="evidence" value="ECO:0007669"/>
    <property type="project" value="TreeGrafter"/>
</dbReference>
<dbReference type="GO" id="GO:0048511">
    <property type="term" value="P:rhythmic process"/>
    <property type="evidence" value="ECO:0007669"/>
    <property type="project" value="UniProtKB-KW"/>
</dbReference>
<dbReference type="PROSITE" id="PS50112">
    <property type="entry name" value="PAS"/>
    <property type="match status" value="1"/>
</dbReference>
<dbReference type="PROSITE" id="PS50888">
    <property type="entry name" value="BHLH"/>
    <property type="match status" value="1"/>
</dbReference>
<evidence type="ECO:0000256" key="4">
    <source>
        <dbReference type="ARBA" id="ARBA00022490"/>
    </source>
</evidence>
<accession>A0A9F7QYG2</accession>
<dbReference type="FunFam" id="3.30.450.20:FF:000035">
    <property type="entry name" value="Aryl hydrocarbon receptor"/>
    <property type="match status" value="1"/>
</dbReference>
<proteinExistence type="predicted"/>
<evidence type="ECO:0000313" key="18">
    <source>
        <dbReference type="RefSeq" id="XP_053532719.1"/>
    </source>
</evidence>
<reference evidence="18" key="2">
    <citation type="submission" date="2025-08" db="UniProtKB">
        <authorList>
            <consortium name="RefSeq"/>
        </authorList>
    </citation>
    <scope>IDENTIFICATION</scope>
    <source>
        <tissue evidence="18">Blood</tissue>
    </source>
</reference>
<feature type="region of interest" description="Disordered" evidence="14">
    <location>
        <begin position="420"/>
        <end position="442"/>
    </location>
</feature>
<feature type="region of interest" description="Disordered" evidence="14">
    <location>
        <begin position="785"/>
        <end position="817"/>
    </location>
</feature>
<feature type="compositionally biased region" description="Low complexity" evidence="14">
    <location>
        <begin position="483"/>
        <end position="493"/>
    </location>
</feature>
<keyword evidence="8" id="KW-0805">Transcription regulation</keyword>
<dbReference type="GO" id="GO:0005737">
    <property type="term" value="C:cytoplasm"/>
    <property type="evidence" value="ECO:0007669"/>
    <property type="project" value="UniProtKB-SubCell"/>
</dbReference>
<evidence type="ECO:0000256" key="10">
    <source>
        <dbReference type="ARBA" id="ARBA00023125"/>
    </source>
</evidence>
<evidence type="ECO:0000256" key="7">
    <source>
        <dbReference type="ARBA" id="ARBA00022765"/>
    </source>
</evidence>
<dbReference type="SMART" id="SM00091">
    <property type="entry name" value="PAS"/>
    <property type="match status" value="2"/>
</dbReference>
<dbReference type="GO" id="GO:0034751">
    <property type="term" value="C:aryl hydrocarbon receptor complex"/>
    <property type="evidence" value="ECO:0007669"/>
    <property type="project" value="TreeGrafter"/>
</dbReference>
<keyword evidence="4" id="KW-0963">Cytoplasm</keyword>
<dbReference type="GO" id="GO:1904613">
    <property type="term" value="P:cellular response to 2,3,7,8-tetrachlorodibenzodioxine"/>
    <property type="evidence" value="ECO:0007669"/>
    <property type="project" value="UniProtKB-ARBA"/>
</dbReference>
<dbReference type="CDD" id="cd00130">
    <property type="entry name" value="PAS"/>
    <property type="match status" value="2"/>
</dbReference>
<evidence type="ECO:0000256" key="14">
    <source>
        <dbReference type="SAM" id="MobiDB-lite"/>
    </source>
</evidence>
<dbReference type="InterPro" id="IPR001610">
    <property type="entry name" value="PAC"/>
</dbReference>
<reference evidence="17" key="1">
    <citation type="journal article" date="2016" name="Nat. Commun.">
        <title>The channel catfish genome sequence provides insights into the evolution of scale formation in teleosts.</title>
        <authorList>
            <person name="Liu Z."/>
            <person name="Liu S."/>
            <person name="Yao J."/>
            <person name="Bao L."/>
            <person name="Zhang J."/>
            <person name="Li Y."/>
            <person name="Jiang C."/>
            <person name="Sun L."/>
            <person name="Wang R."/>
            <person name="Zhang Y."/>
            <person name="Zhou T."/>
            <person name="Zeng Q."/>
            <person name="Fu Q."/>
            <person name="Gao S."/>
            <person name="Li N."/>
            <person name="Koren S."/>
            <person name="Jiang Y."/>
            <person name="Zimin A."/>
            <person name="Xu P."/>
            <person name="Phillippy A.M."/>
            <person name="Geng X."/>
            <person name="Song L."/>
            <person name="Sun F."/>
            <person name="Li C."/>
            <person name="Wang X."/>
            <person name="Chen A."/>
            <person name="Jin Y."/>
            <person name="Yuan Z."/>
            <person name="Yang Y."/>
            <person name="Tan S."/>
            <person name="Peatman E."/>
            <person name="Lu J."/>
            <person name="Qin Z."/>
            <person name="Dunham R."/>
            <person name="Li Z."/>
            <person name="Sonstegard T."/>
            <person name="Feng J."/>
            <person name="Danzmann R.G."/>
            <person name="Schroeder S."/>
            <person name="Scheffler B."/>
            <person name="Duke M.V."/>
            <person name="Ballard L."/>
            <person name="Kucuktas H."/>
            <person name="Kaltenboeck L."/>
            <person name="Liu H."/>
            <person name="Armbruster J."/>
            <person name="Xie Y."/>
            <person name="Kirby M.L."/>
            <person name="Tian Y."/>
            <person name="Flanagan M.E."/>
            <person name="Mu W."/>
            <person name="Waldbieser G.C."/>
        </authorList>
    </citation>
    <scope>NUCLEOTIDE SEQUENCE [LARGE SCALE GENOMIC DNA]</scope>
    <source>
        <strain evidence="17">SDA103</strain>
    </source>
</reference>
<dbReference type="SUPFAM" id="SSF47459">
    <property type="entry name" value="HLH, helix-loop-helix DNA-binding domain"/>
    <property type="match status" value="1"/>
</dbReference>
<feature type="compositionally biased region" description="Basic and acidic residues" evidence="14">
    <location>
        <begin position="433"/>
        <end position="442"/>
    </location>
</feature>
<dbReference type="Gene3D" id="3.30.450.20">
    <property type="entry name" value="PAS domain"/>
    <property type="match status" value="2"/>
</dbReference>
<keyword evidence="12" id="KW-0804">Transcription</keyword>
<dbReference type="SMART" id="SM00353">
    <property type="entry name" value="HLH"/>
    <property type="match status" value="1"/>
</dbReference>
<evidence type="ECO:0000313" key="17">
    <source>
        <dbReference type="Proteomes" id="UP000221080"/>
    </source>
</evidence>
<gene>
    <name evidence="18" type="primary">ahr1b</name>
</gene>
<dbReference type="InterPro" id="IPR035965">
    <property type="entry name" value="PAS-like_dom_sf"/>
</dbReference>
<evidence type="ECO:0000256" key="12">
    <source>
        <dbReference type="ARBA" id="ARBA00023163"/>
    </source>
</evidence>
<dbReference type="SUPFAM" id="SSF55785">
    <property type="entry name" value="PYP-like sensor domain (PAS domain)"/>
    <property type="match status" value="2"/>
</dbReference>
<feature type="region of interest" description="Disordered" evidence="14">
    <location>
        <begin position="611"/>
        <end position="637"/>
    </location>
</feature>
<keyword evidence="13" id="KW-0539">Nucleus</keyword>